<dbReference type="Gene3D" id="3.40.50.1220">
    <property type="entry name" value="TPP-binding domain"/>
    <property type="match status" value="1"/>
</dbReference>
<reference evidence="7 8" key="1">
    <citation type="journal article" date="2016" name="Nat. Commun.">
        <title>Thousands of microbial genomes shed light on interconnected biogeochemical processes in an aquifer system.</title>
        <authorList>
            <person name="Anantharaman K."/>
            <person name="Brown C.T."/>
            <person name="Hug L.A."/>
            <person name="Sharon I."/>
            <person name="Castelle C.J."/>
            <person name="Probst A.J."/>
            <person name="Thomas B.C."/>
            <person name="Singh A."/>
            <person name="Wilkins M.J."/>
            <person name="Karaoz U."/>
            <person name="Brodie E.L."/>
            <person name="Williams K.H."/>
            <person name="Hubbard S.S."/>
            <person name="Banfield J.F."/>
        </authorList>
    </citation>
    <scope>NUCLEOTIDE SEQUENCE [LARGE SCALE GENOMIC DNA]</scope>
</reference>
<dbReference type="Gene3D" id="3.40.50.970">
    <property type="match status" value="2"/>
</dbReference>
<evidence type="ECO:0000259" key="5">
    <source>
        <dbReference type="Pfam" id="PF02775"/>
    </source>
</evidence>
<dbReference type="CDD" id="cd07035">
    <property type="entry name" value="TPP_PYR_POX_like"/>
    <property type="match status" value="1"/>
</dbReference>
<keyword evidence="2 3" id="KW-0786">Thiamine pyrophosphate</keyword>
<dbReference type="GO" id="GO:0050660">
    <property type="term" value="F:flavin adenine dinucleotide binding"/>
    <property type="evidence" value="ECO:0007669"/>
    <property type="project" value="TreeGrafter"/>
</dbReference>
<comment type="caution">
    <text evidence="7">The sequence shown here is derived from an EMBL/GenBank/DDBJ whole genome shotgun (WGS) entry which is preliminary data.</text>
</comment>
<evidence type="ECO:0000259" key="6">
    <source>
        <dbReference type="Pfam" id="PF02776"/>
    </source>
</evidence>
<dbReference type="SUPFAM" id="SSF52467">
    <property type="entry name" value="DHS-like NAD/FAD-binding domain"/>
    <property type="match status" value="1"/>
</dbReference>
<dbReference type="Pfam" id="PF00205">
    <property type="entry name" value="TPP_enzyme_M"/>
    <property type="match status" value="1"/>
</dbReference>
<dbReference type="InterPro" id="IPR012000">
    <property type="entry name" value="Thiamin_PyroP_enz_cen_dom"/>
</dbReference>
<dbReference type="PANTHER" id="PTHR18968">
    <property type="entry name" value="THIAMINE PYROPHOSPHATE ENZYMES"/>
    <property type="match status" value="1"/>
</dbReference>
<dbReference type="GO" id="GO:0030976">
    <property type="term" value="F:thiamine pyrophosphate binding"/>
    <property type="evidence" value="ECO:0007669"/>
    <property type="project" value="InterPro"/>
</dbReference>
<proteinExistence type="inferred from homology"/>
<dbReference type="InterPro" id="IPR029035">
    <property type="entry name" value="DHS-like_NAD/FAD-binding_dom"/>
</dbReference>
<dbReference type="GO" id="GO:0005948">
    <property type="term" value="C:acetolactate synthase complex"/>
    <property type="evidence" value="ECO:0007669"/>
    <property type="project" value="TreeGrafter"/>
</dbReference>
<evidence type="ECO:0000313" key="7">
    <source>
        <dbReference type="EMBL" id="OGG59097.1"/>
    </source>
</evidence>
<gene>
    <name evidence="7" type="ORF">A3C89_01665</name>
</gene>
<feature type="domain" description="Thiamine pyrophosphate enzyme N-terminal TPP-binding" evidence="6">
    <location>
        <begin position="1"/>
        <end position="108"/>
    </location>
</feature>
<evidence type="ECO:0000259" key="4">
    <source>
        <dbReference type="Pfam" id="PF00205"/>
    </source>
</evidence>
<evidence type="ECO:0000313" key="8">
    <source>
        <dbReference type="Proteomes" id="UP000178794"/>
    </source>
</evidence>
<accession>A0A1F6DCQ2</accession>
<dbReference type="Pfam" id="PF02775">
    <property type="entry name" value="TPP_enzyme_C"/>
    <property type="match status" value="1"/>
</dbReference>
<dbReference type="InterPro" id="IPR011766">
    <property type="entry name" value="TPP_enzyme_TPP-bd"/>
</dbReference>
<dbReference type="GO" id="GO:0003984">
    <property type="term" value="F:acetolactate synthase activity"/>
    <property type="evidence" value="ECO:0007669"/>
    <property type="project" value="TreeGrafter"/>
</dbReference>
<dbReference type="GO" id="GO:0009097">
    <property type="term" value="P:isoleucine biosynthetic process"/>
    <property type="evidence" value="ECO:0007669"/>
    <property type="project" value="TreeGrafter"/>
</dbReference>
<evidence type="ECO:0008006" key="9">
    <source>
        <dbReference type="Google" id="ProtNLM"/>
    </source>
</evidence>
<dbReference type="InterPro" id="IPR029061">
    <property type="entry name" value="THDP-binding"/>
</dbReference>
<comment type="similarity">
    <text evidence="1 3">Belongs to the TPP enzyme family.</text>
</comment>
<dbReference type="PANTHER" id="PTHR18968:SF142">
    <property type="entry name" value="ACETOLACTATE SYNTHASE"/>
    <property type="match status" value="1"/>
</dbReference>
<dbReference type="FunFam" id="3.40.50.970:FF:000007">
    <property type="entry name" value="Acetolactate synthase"/>
    <property type="match status" value="1"/>
</dbReference>
<sequence>MRVADYIVDRLYRAGAHHTFMVSGGGMMFLSDALQVHKDMEVVCNHHEQASAMAAVGYAKYTGGISAAFTSTGCGATNALTGLLTAWQDNVPVVFISGQVKQSETTRGTGVPLRQLGTQEADVIKIVRSLTKYAVMITDPSTVAEHLEQALHLATSGRPGPVWIDVPMDVQGALMTTTATPQAVHGGDSSPAWSAEASATVSKLLMNAKRPVIIAGQGVRIAKAIPQLEAYARSYGIPVVAPYLGVGMLPTDHPMYVGVIGIKGSRAGNLAVQNADLVLSIGSRLSVTAIGYEYALFAREAVKVVVDIDPVEHTKRTIKVDHFIHADAKEFLMKCFPSRKPETGEWLSRCQAWKAKYSVCLPEYRTYTGAVSMYHLVDTLSTLMKDDAVVISDAGSAFYVTTQAINLKGNQRYLTSGGQAEMGFTLPACIGASFAKGGSVYGITGDGSFQMNIQDLQTIVHHGLPIKLFVLNNNGYLSIRATQNKFFEGRLVGTDGTSGLSFPDTKKIADAYGIKYRRLQQSATLAEDLQDVLAEKGPVICEVICPENEPVVPTAASKKTAEGKMVSRPLEDMMPFLDRDEYLSNMIVRPVDE</sequence>
<dbReference type="AlphaFoldDB" id="A0A1F6DCQ2"/>
<dbReference type="Pfam" id="PF02776">
    <property type="entry name" value="TPP_enzyme_N"/>
    <property type="match status" value="1"/>
</dbReference>
<dbReference type="InterPro" id="IPR045229">
    <property type="entry name" value="TPP_enz"/>
</dbReference>
<feature type="domain" description="Thiamine pyrophosphate enzyme TPP-binding" evidence="5">
    <location>
        <begin position="393"/>
        <end position="543"/>
    </location>
</feature>
<name>A0A1F6DCQ2_9BACT</name>
<dbReference type="Proteomes" id="UP000178794">
    <property type="component" value="Unassembled WGS sequence"/>
</dbReference>
<dbReference type="STRING" id="1798492.A3C89_01665"/>
<protein>
    <recommendedName>
        <fullName evidence="9">Acetolactate synthase</fullName>
    </recommendedName>
</protein>
<dbReference type="InterPro" id="IPR012001">
    <property type="entry name" value="Thiamin_PyroP_enz_TPP-bd_dom"/>
</dbReference>
<evidence type="ECO:0000256" key="2">
    <source>
        <dbReference type="ARBA" id="ARBA00023052"/>
    </source>
</evidence>
<organism evidence="7 8">
    <name type="scientific">Candidatus Kaiserbacteria bacterium RIFCSPHIGHO2_02_FULL_50_50</name>
    <dbReference type="NCBI Taxonomy" id="1798492"/>
    <lineage>
        <taxon>Bacteria</taxon>
        <taxon>Candidatus Kaiseribacteriota</taxon>
    </lineage>
</organism>
<evidence type="ECO:0000256" key="3">
    <source>
        <dbReference type="RuleBase" id="RU362132"/>
    </source>
</evidence>
<dbReference type="EMBL" id="MFLF01000020">
    <property type="protein sequence ID" value="OGG59097.1"/>
    <property type="molecule type" value="Genomic_DNA"/>
</dbReference>
<evidence type="ECO:0000256" key="1">
    <source>
        <dbReference type="ARBA" id="ARBA00007812"/>
    </source>
</evidence>
<dbReference type="GO" id="GO:0000287">
    <property type="term" value="F:magnesium ion binding"/>
    <property type="evidence" value="ECO:0007669"/>
    <property type="project" value="InterPro"/>
</dbReference>
<dbReference type="GO" id="GO:0009099">
    <property type="term" value="P:L-valine biosynthetic process"/>
    <property type="evidence" value="ECO:0007669"/>
    <property type="project" value="TreeGrafter"/>
</dbReference>
<feature type="domain" description="Thiamine pyrophosphate enzyme central" evidence="4">
    <location>
        <begin position="201"/>
        <end position="333"/>
    </location>
</feature>
<dbReference type="SUPFAM" id="SSF52518">
    <property type="entry name" value="Thiamin diphosphate-binding fold (THDP-binding)"/>
    <property type="match status" value="2"/>
</dbReference>